<feature type="compositionally biased region" description="Acidic residues" evidence="1">
    <location>
        <begin position="25"/>
        <end position="34"/>
    </location>
</feature>
<reference evidence="4" key="2">
    <citation type="submission" date="2019-09" db="UniProtKB">
        <authorList>
            <consortium name="WormBaseParasite"/>
        </authorList>
    </citation>
    <scope>IDENTIFICATION</scope>
</reference>
<protein>
    <submittedName>
        <fullName evidence="2 4">Uncharacterized protein</fullName>
    </submittedName>
</protein>
<gene>
    <name evidence="2" type="ORF">HPBE_LOCUS20868</name>
</gene>
<accession>A0A3P8CTR4</accession>
<proteinExistence type="predicted"/>
<dbReference type="EMBL" id="UZAH01032510">
    <property type="protein sequence ID" value="VDP22235.1"/>
    <property type="molecule type" value="Genomic_DNA"/>
</dbReference>
<feature type="compositionally biased region" description="Acidic residues" evidence="1">
    <location>
        <begin position="1"/>
        <end position="12"/>
    </location>
</feature>
<dbReference type="WBParaSite" id="HPBE_0002086601-mRNA-1">
    <property type="protein sequence ID" value="HPBE_0002086601-mRNA-1"/>
    <property type="gene ID" value="HPBE_0002086601"/>
</dbReference>
<name>A0A183GET4_HELPZ</name>
<sequence>MGTHDDDDDDEDNDKKFKSKSVAADDNDADDADDDKTLRFRQCRPAGSTTQLPACSTQLDTTTRGGPLLSRQTTDRREEERIQTAHTDRVTHAGTDGGGDTITLP</sequence>
<feature type="compositionally biased region" description="Gly residues" evidence="1">
    <location>
        <begin position="95"/>
        <end position="105"/>
    </location>
</feature>
<evidence type="ECO:0000313" key="3">
    <source>
        <dbReference type="Proteomes" id="UP000050761"/>
    </source>
</evidence>
<feature type="compositionally biased region" description="Basic and acidic residues" evidence="1">
    <location>
        <begin position="73"/>
        <end position="91"/>
    </location>
</feature>
<evidence type="ECO:0000256" key="1">
    <source>
        <dbReference type="SAM" id="MobiDB-lite"/>
    </source>
</evidence>
<feature type="region of interest" description="Disordered" evidence="1">
    <location>
        <begin position="1"/>
        <end position="105"/>
    </location>
</feature>
<dbReference type="Proteomes" id="UP000050761">
    <property type="component" value="Unassembled WGS sequence"/>
</dbReference>
<dbReference type="AlphaFoldDB" id="A0A183GET4"/>
<evidence type="ECO:0000313" key="4">
    <source>
        <dbReference type="WBParaSite" id="HPBE_0002086601-mRNA-1"/>
    </source>
</evidence>
<feature type="compositionally biased region" description="Polar residues" evidence="1">
    <location>
        <begin position="47"/>
        <end position="64"/>
    </location>
</feature>
<keyword evidence="3" id="KW-1185">Reference proteome</keyword>
<evidence type="ECO:0000313" key="2">
    <source>
        <dbReference type="EMBL" id="VDP22235.1"/>
    </source>
</evidence>
<reference evidence="2 3" key="1">
    <citation type="submission" date="2018-11" db="EMBL/GenBank/DDBJ databases">
        <authorList>
            <consortium name="Pathogen Informatics"/>
        </authorList>
    </citation>
    <scope>NUCLEOTIDE SEQUENCE [LARGE SCALE GENOMIC DNA]</scope>
</reference>
<accession>A0A183GET4</accession>
<organism evidence="3 4">
    <name type="scientific">Heligmosomoides polygyrus</name>
    <name type="common">Parasitic roundworm</name>
    <dbReference type="NCBI Taxonomy" id="6339"/>
    <lineage>
        <taxon>Eukaryota</taxon>
        <taxon>Metazoa</taxon>
        <taxon>Ecdysozoa</taxon>
        <taxon>Nematoda</taxon>
        <taxon>Chromadorea</taxon>
        <taxon>Rhabditida</taxon>
        <taxon>Rhabditina</taxon>
        <taxon>Rhabditomorpha</taxon>
        <taxon>Strongyloidea</taxon>
        <taxon>Heligmosomidae</taxon>
        <taxon>Heligmosomoides</taxon>
    </lineage>
</organism>